<gene>
    <name evidence="2" type="ORF">LSO58_07090</name>
</gene>
<organism evidence="2 3">
    <name type="scientific">Acinetobacter ursingii</name>
    <dbReference type="NCBI Taxonomy" id="108980"/>
    <lineage>
        <taxon>Bacteria</taxon>
        <taxon>Pseudomonadati</taxon>
        <taxon>Pseudomonadota</taxon>
        <taxon>Gammaproteobacteria</taxon>
        <taxon>Moraxellales</taxon>
        <taxon>Moraxellaceae</taxon>
        <taxon>Acinetobacter</taxon>
    </lineage>
</organism>
<evidence type="ECO:0000313" key="3">
    <source>
        <dbReference type="Proteomes" id="UP001164081"/>
    </source>
</evidence>
<proteinExistence type="predicted"/>
<evidence type="ECO:0000313" key="2">
    <source>
        <dbReference type="EMBL" id="UYF76632.1"/>
    </source>
</evidence>
<name>A0AA46S825_9GAMM</name>
<feature type="region of interest" description="Disordered" evidence="1">
    <location>
        <begin position="111"/>
        <end position="144"/>
    </location>
</feature>
<protein>
    <submittedName>
        <fullName evidence="2">Phage scaffolding protein</fullName>
    </submittedName>
</protein>
<dbReference type="Proteomes" id="UP001164081">
    <property type="component" value="Chromosome"/>
</dbReference>
<evidence type="ECO:0000256" key="1">
    <source>
        <dbReference type="SAM" id="MobiDB-lite"/>
    </source>
</evidence>
<dbReference type="AlphaFoldDB" id="A0AA46S825"/>
<accession>A0AA46S825</accession>
<dbReference type="EMBL" id="CP089044">
    <property type="protein sequence ID" value="UYF76632.1"/>
    <property type="molecule type" value="Genomic_DNA"/>
</dbReference>
<sequence length="144" mass="15851">MKVIYTKDIPDIRDPGACYRTSFIGVVSGAIAIQVDDDFPDAEKIRAAYSHLQNQQSNDVPEGSFIPVEQFDAVAEKLTKAEEQLATAQGEFIAFKNDVAAMKARIAELESAKDNLDEQSDKSSDQTETTEKPKRATKPKPEGE</sequence>
<reference evidence="2" key="1">
    <citation type="journal article" date="2022" name="J Glob Antimicrob Resist">
        <title>Comparative analysis of IMP-4- and OXA-58-containing plasmids of three carbapenemase-producing Acinetobacter ursingii strains in the Netherlands.</title>
        <authorList>
            <person name="Hendrickx A.P.A."/>
            <person name="Schade R.P."/>
            <person name="Landman F."/>
            <person name="Bosch T."/>
            <person name="Schouls L.M."/>
            <person name="van Dijk K."/>
        </authorList>
    </citation>
    <scope>NUCLEOTIDE SEQUENCE</scope>
    <source>
        <strain evidence="2">RIVM_C010761</strain>
    </source>
</reference>
<dbReference type="RefSeq" id="WP_263503786.1">
    <property type="nucleotide sequence ID" value="NZ_CP089044.1"/>
</dbReference>